<evidence type="ECO:0000313" key="4">
    <source>
        <dbReference type="Proteomes" id="UP000058925"/>
    </source>
</evidence>
<dbReference type="PANTHER" id="PTHR44360">
    <property type="entry name" value="DNAJ HOMOLOG SUBFAMILY B MEMBER 9"/>
    <property type="match status" value="1"/>
</dbReference>
<dbReference type="PROSITE" id="PS50076">
    <property type="entry name" value="DNAJ_2"/>
    <property type="match status" value="1"/>
</dbReference>
<dbReference type="InterPro" id="IPR036869">
    <property type="entry name" value="J_dom_sf"/>
</dbReference>
<name>A0A654LYS0_9ARCH</name>
<dbReference type="AlphaFoldDB" id="A0A654LYS0"/>
<dbReference type="InterPro" id="IPR001623">
    <property type="entry name" value="DnaJ_domain"/>
</dbReference>
<dbReference type="GO" id="GO:0051787">
    <property type="term" value="F:misfolded protein binding"/>
    <property type="evidence" value="ECO:0007669"/>
    <property type="project" value="TreeGrafter"/>
</dbReference>
<gene>
    <name evidence="3" type="primary">dnaJ_2</name>
    <name evidence="3" type="ORF">NMY3_01216</name>
</gene>
<evidence type="ECO:0000256" key="1">
    <source>
        <dbReference type="ARBA" id="ARBA00023186"/>
    </source>
</evidence>
<accession>A0A654LYS0</accession>
<dbReference type="RefSeq" id="WP_196817889.1">
    <property type="nucleotide sequence ID" value="NZ_CP012850.1"/>
</dbReference>
<dbReference type="KEGG" id="taa:NMY3_01216"/>
<dbReference type="Proteomes" id="UP000058925">
    <property type="component" value="Chromosome"/>
</dbReference>
<dbReference type="CDD" id="cd06257">
    <property type="entry name" value="DnaJ"/>
    <property type="match status" value="1"/>
</dbReference>
<feature type="domain" description="J" evidence="2">
    <location>
        <begin position="5"/>
        <end position="52"/>
    </location>
</feature>
<dbReference type="InterPro" id="IPR051948">
    <property type="entry name" value="Hsp70_co-chaperone_J-domain"/>
</dbReference>
<dbReference type="GeneID" id="300401137"/>
<evidence type="ECO:0000313" key="3">
    <source>
        <dbReference type="EMBL" id="ALI35421.1"/>
    </source>
</evidence>
<dbReference type="Gene3D" id="1.10.287.110">
    <property type="entry name" value="DnaJ domain"/>
    <property type="match status" value="1"/>
</dbReference>
<dbReference type="GO" id="GO:0036503">
    <property type="term" value="P:ERAD pathway"/>
    <property type="evidence" value="ECO:0007669"/>
    <property type="project" value="TreeGrafter"/>
</dbReference>
<dbReference type="GO" id="GO:0051087">
    <property type="term" value="F:protein-folding chaperone binding"/>
    <property type="evidence" value="ECO:0007669"/>
    <property type="project" value="TreeGrafter"/>
</dbReference>
<dbReference type="EMBL" id="CP012850">
    <property type="protein sequence ID" value="ALI35421.1"/>
    <property type="molecule type" value="Genomic_DNA"/>
</dbReference>
<evidence type="ECO:0000259" key="2">
    <source>
        <dbReference type="PROSITE" id="PS50076"/>
    </source>
</evidence>
<protein>
    <submittedName>
        <fullName evidence="3">Chaperone protein DnaJ</fullName>
    </submittedName>
</protein>
<dbReference type="Pfam" id="PF00226">
    <property type="entry name" value="DnaJ"/>
    <property type="match status" value="1"/>
</dbReference>
<dbReference type="SUPFAM" id="SSF46565">
    <property type="entry name" value="Chaperone J-domain"/>
    <property type="match status" value="1"/>
</dbReference>
<dbReference type="PANTHER" id="PTHR44360:SF1">
    <property type="entry name" value="DNAJ HOMOLOG SUBFAMILY B MEMBER 9"/>
    <property type="match status" value="1"/>
</dbReference>
<keyword evidence="4" id="KW-1185">Reference proteome</keyword>
<organism evidence="3 4">
    <name type="scientific">Candidatus Nitrosocosmicus oleophilus</name>
    <dbReference type="NCBI Taxonomy" id="1353260"/>
    <lineage>
        <taxon>Archaea</taxon>
        <taxon>Nitrososphaerota</taxon>
        <taxon>Nitrososphaeria</taxon>
        <taxon>Nitrososphaerales</taxon>
        <taxon>Nitrososphaeraceae</taxon>
        <taxon>Candidatus Nitrosocosmicus</taxon>
    </lineage>
</organism>
<reference evidence="4" key="1">
    <citation type="submission" date="2015-10" db="EMBL/GenBank/DDBJ databases">
        <title>Niche specialization of a soil ammonia-oxidizing archaeon, Candidatus Nitrosocosmicus oleophilus.</title>
        <authorList>
            <person name="Jung M.-Y."/>
            <person name="Rhee S.-K."/>
        </authorList>
    </citation>
    <scope>NUCLEOTIDE SEQUENCE [LARGE SCALE GENOMIC DNA]</scope>
    <source>
        <strain evidence="4">MY3</strain>
    </source>
</reference>
<keyword evidence="1" id="KW-0143">Chaperone</keyword>
<dbReference type="OrthoDB" id="11397at2157"/>
<proteinExistence type="predicted"/>
<sequence>MDPKDYYSVFEFSPNSTDDEIRDTFHICALKYHPDKNKSMFPKRRNKGRYNY</sequence>